<keyword evidence="1" id="KW-0472">Membrane</keyword>
<name>M0A881_9EURY</name>
<feature type="transmembrane region" description="Helical" evidence="1">
    <location>
        <begin position="30"/>
        <end position="56"/>
    </location>
</feature>
<feature type="transmembrane region" description="Helical" evidence="1">
    <location>
        <begin position="572"/>
        <end position="591"/>
    </location>
</feature>
<feature type="transmembrane region" description="Helical" evidence="1">
    <location>
        <begin position="345"/>
        <end position="364"/>
    </location>
</feature>
<sequence>MTNTNSKWVRTSLEIGVLEFRRSVRALRQAPLRIAMIGFGATIPSLLCTLLVVVFADHLAELEALPSPAHIRGTVSLFWLFGIFLVGQRVVTMRRRIDAEPFVLTSVSARTAAGGLVIAETLRILAYLIPPGLLLTGVCVVLFGSPAGLVLVPVATVFFASTVVVAGSACGYAVALLVATSPFVVRHKTVLGTIASLLGMGGYFLFLFPEFGPFDQSSFAWLPIGWVVDLALAGTGLTTVPIRWLGAIVGSAVVLFVGGVTIERLTTMLWFIEPISVGSDETVTGTGTDTDRAADDASAVGTAPFPRDALATAVAPLFVPRMLSTPTRRVAEWVILRTRRDPNRLTFLMIPLFAIGSAVVNIAMQSDSIDTMAAPLCAVALPWTVGSLFAMNPFGDEGRVLPVTLTAIPGQQYVRGLVLPGLLIGLPVVTIATGLATLFSPYTGAERVGLIALGVFLSCIAVTIAPAVGMSFPRFSAISVGQSRDVIPPRMSAVAVHAVLIVLPGAVLAGLLIVPKLTRAVLGSVFGTLPAFLLELLASRTSNALSVPAGWFTALGDGIQELDPTLLQTGGGSVLLIGGVLVAIISYRYAVTQFEQFTTA</sequence>
<feature type="transmembrane region" description="Helical" evidence="1">
    <location>
        <begin position="124"/>
        <end position="144"/>
    </location>
</feature>
<feature type="transmembrane region" description="Helical" evidence="1">
    <location>
        <begin position="414"/>
        <end position="438"/>
    </location>
</feature>
<organism evidence="2 3">
    <name type="scientific">Natrialba taiwanensis DSM 12281</name>
    <dbReference type="NCBI Taxonomy" id="1230458"/>
    <lineage>
        <taxon>Archaea</taxon>
        <taxon>Methanobacteriati</taxon>
        <taxon>Methanobacteriota</taxon>
        <taxon>Stenosarchaea group</taxon>
        <taxon>Halobacteria</taxon>
        <taxon>Halobacteriales</taxon>
        <taxon>Natrialbaceae</taxon>
        <taxon>Natrialba</taxon>
    </lineage>
</organism>
<proteinExistence type="predicted"/>
<gene>
    <name evidence="2" type="ORF">C484_06699</name>
</gene>
<dbReference type="PATRIC" id="fig|1230458.4.peg.1357"/>
<feature type="transmembrane region" description="Helical" evidence="1">
    <location>
        <begin position="244"/>
        <end position="262"/>
    </location>
</feature>
<reference evidence="2 3" key="1">
    <citation type="journal article" date="2014" name="PLoS Genet.">
        <title>Phylogenetically driven sequencing of extremely halophilic archaea reveals strategies for static and dynamic osmo-response.</title>
        <authorList>
            <person name="Becker E.A."/>
            <person name="Seitzer P.M."/>
            <person name="Tritt A."/>
            <person name="Larsen D."/>
            <person name="Krusor M."/>
            <person name="Yao A.I."/>
            <person name="Wu D."/>
            <person name="Madern D."/>
            <person name="Eisen J.A."/>
            <person name="Darling A.E."/>
            <person name="Facciotti M.T."/>
        </authorList>
    </citation>
    <scope>NUCLEOTIDE SEQUENCE [LARGE SCALE GENOMIC DNA]</scope>
    <source>
        <strain evidence="2 3">DSM 12281</strain>
    </source>
</reference>
<accession>M0A881</accession>
<feature type="transmembrane region" description="Helical" evidence="1">
    <location>
        <begin position="492"/>
        <end position="513"/>
    </location>
</feature>
<dbReference type="AlphaFoldDB" id="M0A881"/>
<protein>
    <recommendedName>
        <fullName evidence="4">ABC-2 type transport system permease protein</fullName>
    </recommendedName>
</protein>
<evidence type="ECO:0000313" key="2">
    <source>
        <dbReference type="EMBL" id="ELY94092.1"/>
    </source>
</evidence>
<keyword evidence="1" id="KW-1133">Transmembrane helix</keyword>
<feature type="transmembrane region" description="Helical" evidence="1">
    <location>
        <begin position="150"/>
        <end position="178"/>
    </location>
</feature>
<feature type="transmembrane region" description="Helical" evidence="1">
    <location>
        <begin position="68"/>
        <end position="87"/>
    </location>
</feature>
<evidence type="ECO:0000313" key="3">
    <source>
        <dbReference type="Proteomes" id="UP000011648"/>
    </source>
</evidence>
<keyword evidence="1" id="KW-0812">Transmembrane</keyword>
<dbReference type="EMBL" id="AOIL01000018">
    <property type="protein sequence ID" value="ELY94092.1"/>
    <property type="molecule type" value="Genomic_DNA"/>
</dbReference>
<dbReference type="STRING" id="1230458.C484_06699"/>
<evidence type="ECO:0008006" key="4">
    <source>
        <dbReference type="Google" id="ProtNLM"/>
    </source>
</evidence>
<feature type="transmembrane region" description="Helical" evidence="1">
    <location>
        <begin position="520"/>
        <end position="538"/>
    </location>
</feature>
<dbReference type="OrthoDB" id="293659at2157"/>
<feature type="transmembrane region" description="Helical" evidence="1">
    <location>
        <begin position="450"/>
        <end position="472"/>
    </location>
</feature>
<dbReference type="Proteomes" id="UP000011648">
    <property type="component" value="Unassembled WGS sequence"/>
</dbReference>
<evidence type="ECO:0000256" key="1">
    <source>
        <dbReference type="SAM" id="Phobius"/>
    </source>
</evidence>
<comment type="caution">
    <text evidence="2">The sequence shown here is derived from an EMBL/GenBank/DDBJ whole genome shotgun (WGS) entry which is preliminary data.</text>
</comment>
<dbReference type="RefSeq" id="WP_006825155.1">
    <property type="nucleotide sequence ID" value="NZ_AOIL01000018.1"/>
</dbReference>
<keyword evidence="3" id="KW-1185">Reference proteome</keyword>
<feature type="transmembrane region" description="Helical" evidence="1">
    <location>
        <begin position="190"/>
        <end position="208"/>
    </location>
</feature>